<feature type="chain" id="PRO_5018118393" evidence="1">
    <location>
        <begin position="20"/>
        <end position="156"/>
    </location>
</feature>
<keyword evidence="1" id="KW-0732">Signal</keyword>
<dbReference type="AlphaFoldDB" id="A0A3N2CUT3"/>
<reference evidence="2 3" key="1">
    <citation type="submission" date="2018-11" db="EMBL/GenBank/DDBJ databases">
        <title>Sequencing the genomes of 1000 actinobacteria strains.</title>
        <authorList>
            <person name="Klenk H.-P."/>
        </authorList>
    </citation>
    <scope>NUCLEOTIDE SEQUENCE [LARGE SCALE GENOMIC DNA]</scope>
    <source>
        <strain evidence="2 3">DSM 12652</strain>
    </source>
</reference>
<keyword evidence="3" id="KW-1185">Reference proteome</keyword>
<proteinExistence type="predicted"/>
<gene>
    <name evidence="2" type="ORF">EDD33_2163</name>
</gene>
<name>A0A3N2CUT3_9ACTN</name>
<organism evidence="2 3">
    <name type="scientific">Nocardioides aurantiacus</name>
    <dbReference type="NCBI Taxonomy" id="86796"/>
    <lineage>
        <taxon>Bacteria</taxon>
        <taxon>Bacillati</taxon>
        <taxon>Actinomycetota</taxon>
        <taxon>Actinomycetes</taxon>
        <taxon>Propionibacteriales</taxon>
        <taxon>Nocardioidaceae</taxon>
        <taxon>Nocardioides</taxon>
    </lineage>
</organism>
<evidence type="ECO:0000313" key="3">
    <source>
        <dbReference type="Proteomes" id="UP000281738"/>
    </source>
</evidence>
<comment type="caution">
    <text evidence="2">The sequence shown here is derived from an EMBL/GenBank/DDBJ whole genome shotgun (WGS) entry which is preliminary data.</text>
</comment>
<sequence>MRRLAVSTLALFVALGAGSLVFGLVAPDDDLDIGDEVVQVISTNQDEDRETVWVSPARADRWVGGEAPTRREADQRYGVGNDDLAPIVRRYDARAAEALGEEDSTRDAADGDCRYWPVVEAGGSAEDLEGVVRLCYGSDRPGSRPKDVAYRGVDPG</sequence>
<evidence type="ECO:0000256" key="1">
    <source>
        <dbReference type="SAM" id="SignalP"/>
    </source>
</evidence>
<feature type="signal peptide" evidence="1">
    <location>
        <begin position="1"/>
        <end position="19"/>
    </location>
</feature>
<protein>
    <submittedName>
        <fullName evidence="2">Uncharacterized protein</fullName>
    </submittedName>
</protein>
<evidence type="ECO:0000313" key="2">
    <source>
        <dbReference type="EMBL" id="ROR91297.1"/>
    </source>
</evidence>
<dbReference type="RefSeq" id="WP_148077053.1">
    <property type="nucleotide sequence ID" value="NZ_RKHO01000001.1"/>
</dbReference>
<accession>A0A3N2CUT3</accession>
<dbReference type="Proteomes" id="UP000281738">
    <property type="component" value="Unassembled WGS sequence"/>
</dbReference>
<dbReference type="EMBL" id="RKHO01000001">
    <property type="protein sequence ID" value="ROR91297.1"/>
    <property type="molecule type" value="Genomic_DNA"/>
</dbReference>